<sequence>ERNDFSEGVEDLPLFDISLVPVVEEAEEMELEAEEMEGAFLDALYEEYKRDKDESSSVTWNRIVKEKHMREDIKSTLLSLNLYDASFPTLRQKWAQYKRQGFFEELNAIYPLKREAYYDHGFWSALYRTQDEGIRQLLQEIKGTDSTINSPQTLFRSYQKLKGAVEPDFWVQNLARVEEALNQKGFQNLNRLDLGQLSELTRDALQHRPDGHEIALAEILSMMQDRVKQAVREKDIMTLKQLVTTYYDYYDRRTQLARKYVPKLENA</sequence>
<name>X1DL39_9ZZZZ</name>
<feature type="non-terminal residue" evidence="1">
    <location>
        <position position="1"/>
    </location>
</feature>
<organism evidence="1">
    <name type="scientific">marine sediment metagenome</name>
    <dbReference type="NCBI Taxonomy" id="412755"/>
    <lineage>
        <taxon>unclassified sequences</taxon>
        <taxon>metagenomes</taxon>
        <taxon>ecological metagenomes</taxon>
    </lineage>
</organism>
<reference evidence="1" key="1">
    <citation type="journal article" date="2014" name="Front. Microbiol.">
        <title>High frequency of phylogenetically diverse reductive dehalogenase-homologous genes in deep subseafloor sedimentary metagenomes.</title>
        <authorList>
            <person name="Kawai M."/>
            <person name="Futagami T."/>
            <person name="Toyoda A."/>
            <person name="Takaki Y."/>
            <person name="Nishi S."/>
            <person name="Hori S."/>
            <person name="Arai W."/>
            <person name="Tsubouchi T."/>
            <person name="Morono Y."/>
            <person name="Uchiyama I."/>
            <person name="Ito T."/>
            <person name="Fujiyama A."/>
            <person name="Inagaki F."/>
            <person name="Takami H."/>
        </authorList>
    </citation>
    <scope>NUCLEOTIDE SEQUENCE</scope>
    <source>
        <strain evidence="1">Expedition CK06-06</strain>
    </source>
</reference>
<dbReference type="EMBL" id="BART01029626">
    <property type="protein sequence ID" value="GAH08965.1"/>
    <property type="molecule type" value="Genomic_DNA"/>
</dbReference>
<proteinExistence type="predicted"/>
<feature type="non-terminal residue" evidence="1">
    <location>
        <position position="267"/>
    </location>
</feature>
<protein>
    <submittedName>
        <fullName evidence="1">Uncharacterized protein</fullName>
    </submittedName>
</protein>
<evidence type="ECO:0000313" key="1">
    <source>
        <dbReference type="EMBL" id="GAH08965.1"/>
    </source>
</evidence>
<comment type="caution">
    <text evidence="1">The sequence shown here is derived from an EMBL/GenBank/DDBJ whole genome shotgun (WGS) entry which is preliminary data.</text>
</comment>
<dbReference type="AlphaFoldDB" id="X1DL39"/>
<accession>X1DL39</accession>
<gene>
    <name evidence="1" type="ORF">S01H4_51935</name>
</gene>